<feature type="compositionally biased region" description="Basic and acidic residues" evidence="1">
    <location>
        <begin position="174"/>
        <end position="184"/>
    </location>
</feature>
<dbReference type="Gramene" id="MELO3C029083.2.1">
    <property type="protein sequence ID" value="MELO3C029083.2.1"/>
    <property type="gene ID" value="MELO3C029083.2"/>
</dbReference>
<protein>
    <submittedName>
        <fullName evidence="2">Uncharacterized protein</fullName>
    </submittedName>
</protein>
<sequence>MLKYLLRDKSANSIRGNTYPQVPPCHRGPTSPFPKDSLRFAPQAFSLAVEIFLYLLHCISLIGYRTSNVHWQTYHGDCNYFFTQSWHIRCRSDSEWIKTYWPIPNISKELENYKTWKWSWLVKEKQHHDSLRVGMEDLNVCQCIYSQERKDVESFFSRGRGRSWSKGGVCGAELGRKNRERGAEEQEQGTVWSENRAKAWSGS</sequence>
<reference evidence="2" key="1">
    <citation type="submission" date="2023-03" db="UniProtKB">
        <authorList>
            <consortium name="EnsemblPlants"/>
        </authorList>
    </citation>
    <scope>IDENTIFICATION</scope>
</reference>
<dbReference type="EnsemblPlants" id="MELO3C029083.2.1">
    <property type="protein sequence ID" value="MELO3C029083.2.1"/>
    <property type="gene ID" value="MELO3C029083.2"/>
</dbReference>
<proteinExistence type="predicted"/>
<accession>A0A9I9E5J3</accession>
<organism evidence="2">
    <name type="scientific">Cucumis melo</name>
    <name type="common">Muskmelon</name>
    <dbReference type="NCBI Taxonomy" id="3656"/>
    <lineage>
        <taxon>Eukaryota</taxon>
        <taxon>Viridiplantae</taxon>
        <taxon>Streptophyta</taxon>
        <taxon>Embryophyta</taxon>
        <taxon>Tracheophyta</taxon>
        <taxon>Spermatophyta</taxon>
        <taxon>Magnoliopsida</taxon>
        <taxon>eudicotyledons</taxon>
        <taxon>Gunneridae</taxon>
        <taxon>Pentapetalae</taxon>
        <taxon>rosids</taxon>
        <taxon>fabids</taxon>
        <taxon>Cucurbitales</taxon>
        <taxon>Cucurbitaceae</taxon>
        <taxon>Benincaseae</taxon>
        <taxon>Cucumis</taxon>
    </lineage>
</organism>
<name>A0A9I9E5J3_CUCME</name>
<feature type="region of interest" description="Disordered" evidence="1">
    <location>
        <begin position="160"/>
        <end position="203"/>
    </location>
</feature>
<evidence type="ECO:0000256" key="1">
    <source>
        <dbReference type="SAM" id="MobiDB-lite"/>
    </source>
</evidence>
<evidence type="ECO:0000313" key="2">
    <source>
        <dbReference type="EnsemblPlants" id="MELO3C029083.2.1"/>
    </source>
</evidence>
<dbReference type="AlphaFoldDB" id="A0A9I9E5J3"/>